<keyword evidence="7 10" id="KW-0175">Coiled coil</keyword>
<evidence type="ECO:0000256" key="5">
    <source>
        <dbReference type="ARBA" id="ARBA00022618"/>
    </source>
</evidence>
<feature type="compositionally biased region" description="Basic and acidic residues" evidence="11">
    <location>
        <begin position="370"/>
        <end position="396"/>
    </location>
</feature>
<evidence type="ECO:0000256" key="7">
    <source>
        <dbReference type="ARBA" id="ARBA00023054"/>
    </source>
</evidence>
<sequence>MLTSDEAKAKCLATTRGGPAVTENDIVKDLTKFLDPSGLGVISFEDFHRGISAISSGGPEPQLYNVSYSPGDGAVGCPEEYDEQNEVTDSAYLGSESTYSECETFTDEDTGALVPPEMHEDVETDSGIEATLHDPEDGVSRFSLNSELHNHSLVTVIGGEEEHFEDFGESNTSELLLESSVEGTEGEGDSPAVQPPEHVNGSSLLSPSAGKRLSSKKVARHLLQNSSMTLDTMSDLTRDILELADNDITDKVLLLERRVAELEKESEASGEQHARLRQENLQLVHRANALEEQLKEQELHADEQLQQETRRHKEALSKLERERGLDLENLQARLQQMDEENSELRSCVPCLRANIERLEEEKIKLQDETEALSDRLTDETESRRKLADKLSHERHQNQKRRSALRSLLKTCEYQTRTREAELEQEIKRLKQDNRSLKEQNDELNGQIINLSIQGAKNLMSASFSDSLAAEINSVSRVELMEAIHKQEEINYRLQDYIDKIIVAIMESNPSILEVK</sequence>
<dbReference type="FunFam" id="1.20.5.2440:FF:000001">
    <property type="entry name" value="RAB11 family interacting protein 4"/>
    <property type="match status" value="1"/>
</dbReference>
<dbReference type="GO" id="GO:0032456">
    <property type="term" value="P:endocytic recycling"/>
    <property type="evidence" value="ECO:0007669"/>
    <property type="project" value="TreeGrafter"/>
</dbReference>
<keyword evidence="6" id="KW-0967">Endosome</keyword>
<evidence type="ECO:0000259" key="12">
    <source>
        <dbReference type="PROSITE" id="PS51511"/>
    </source>
</evidence>
<dbReference type="SUPFAM" id="SSF144270">
    <property type="entry name" value="Eferin C-derminal domain-like"/>
    <property type="match status" value="1"/>
</dbReference>
<evidence type="ECO:0000256" key="3">
    <source>
        <dbReference type="ARBA" id="ARBA00004654"/>
    </source>
</evidence>
<evidence type="ECO:0000313" key="13">
    <source>
        <dbReference type="EMBL" id="KAK2820251.1"/>
    </source>
</evidence>
<dbReference type="AlphaFoldDB" id="A0AA88LQU3"/>
<dbReference type="Gene3D" id="1.20.5.2440">
    <property type="match status" value="1"/>
</dbReference>
<dbReference type="GO" id="GO:0032154">
    <property type="term" value="C:cleavage furrow"/>
    <property type="evidence" value="ECO:0007669"/>
    <property type="project" value="UniProtKB-SubCell"/>
</dbReference>
<evidence type="ECO:0000256" key="1">
    <source>
        <dbReference type="ARBA" id="ARBA00004214"/>
    </source>
</evidence>
<comment type="subcellular location">
    <subcellularLocation>
        <location evidence="2">Cleavage furrow</location>
    </subcellularLocation>
    <subcellularLocation>
        <location evidence="1">Midbody</location>
    </subcellularLocation>
    <subcellularLocation>
        <location evidence="3">Recycling endosome membrane</location>
        <topology evidence="3">Peripheral membrane protein</topology>
    </subcellularLocation>
</comment>
<evidence type="ECO:0000256" key="6">
    <source>
        <dbReference type="ARBA" id="ARBA00022753"/>
    </source>
</evidence>
<evidence type="ECO:0000313" key="14">
    <source>
        <dbReference type="Proteomes" id="UP001187415"/>
    </source>
</evidence>
<gene>
    <name evidence="13" type="ORF">Q5P01_023210</name>
</gene>
<protein>
    <recommendedName>
        <fullName evidence="12">FIP-RBD domain-containing protein</fullName>
    </recommendedName>
</protein>
<dbReference type="InterPro" id="IPR051977">
    <property type="entry name" value="Rab11-interacting_regulator"/>
</dbReference>
<dbReference type="PANTHER" id="PTHR15726:SF6">
    <property type="entry name" value="RAB11 FAMILY-INTERACTING PROTEIN 3"/>
    <property type="match status" value="1"/>
</dbReference>
<dbReference type="Pfam" id="PF25450">
    <property type="entry name" value="Rab11-FIP3"/>
    <property type="match status" value="1"/>
</dbReference>
<feature type="region of interest" description="Disordered" evidence="11">
    <location>
        <begin position="370"/>
        <end position="401"/>
    </location>
</feature>
<dbReference type="Pfam" id="PF09457">
    <property type="entry name" value="RBD-FIP"/>
    <property type="match status" value="1"/>
</dbReference>
<keyword evidence="4" id="KW-0813">Transport</keyword>
<keyword evidence="9" id="KW-0131">Cell cycle</keyword>
<dbReference type="Proteomes" id="UP001187415">
    <property type="component" value="Unassembled WGS sequence"/>
</dbReference>
<accession>A0AA88LQU3</accession>
<feature type="region of interest" description="Disordered" evidence="11">
    <location>
        <begin position="179"/>
        <end position="211"/>
    </location>
</feature>
<dbReference type="GO" id="GO:0032465">
    <property type="term" value="P:regulation of cytokinesis"/>
    <property type="evidence" value="ECO:0007669"/>
    <property type="project" value="TreeGrafter"/>
</dbReference>
<evidence type="ECO:0000256" key="9">
    <source>
        <dbReference type="ARBA" id="ARBA00023306"/>
    </source>
</evidence>
<keyword evidence="5" id="KW-0132">Cell division</keyword>
<feature type="coiled-coil region" evidence="10">
    <location>
        <begin position="419"/>
        <end position="453"/>
    </location>
</feature>
<organism evidence="13 14">
    <name type="scientific">Channa striata</name>
    <name type="common">Snakehead murrel</name>
    <name type="synonym">Ophicephalus striatus</name>
    <dbReference type="NCBI Taxonomy" id="64152"/>
    <lineage>
        <taxon>Eukaryota</taxon>
        <taxon>Metazoa</taxon>
        <taxon>Chordata</taxon>
        <taxon>Craniata</taxon>
        <taxon>Vertebrata</taxon>
        <taxon>Euteleostomi</taxon>
        <taxon>Actinopterygii</taxon>
        <taxon>Neopterygii</taxon>
        <taxon>Teleostei</taxon>
        <taxon>Neoteleostei</taxon>
        <taxon>Acanthomorphata</taxon>
        <taxon>Anabantaria</taxon>
        <taxon>Anabantiformes</taxon>
        <taxon>Channoidei</taxon>
        <taxon>Channidae</taxon>
        <taxon>Channa</taxon>
    </lineage>
</organism>
<dbReference type="PANTHER" id="PTHR15726">
    <property type="entry name" value="RAB11-FAMILY INTERACTING PROTEIN"/>
    <property type="match status" value="1"/>
</dbReference>
<dbReference type="GO" id="GO:0055038">
    <property type="term" value="C:recycling endosome membrane"/>
    <property type="evidence" value="ECO:0007669"/>
    <property type="project" value="UniProtKB-SubCell"/>
</dbReference>
<dbReference type="GO" id="GO:0030139">
    <property type="term" value="C:endocytic vesicle"/>
    <property type="evidence" value="ECO:0007669"/>
    <property type="project" value="TreeGrafter"/>
</dbReference>
<proteinExistence type="predicted"/>
<comment type="caution">
    <text evidence="13">The sequence shown here is derived from an EMBL/GenBank/DDBJ whole genome shotgun (WGS) entry which is preliminary data.</text>
</comment>
<evidence type="ECO:0000256" key="11">
    <source>
        <dbReference type="SAM" id="MobiDB-lite"/>
    </source>
</evidence>
<keyword evidence="14" id="KW-1185">Reference proteome</keyword>
<feature type="domain" description="FIP-RBD" evidence="12">
    <location>
        <begin position="453"/>
        <end position="515"/>
    </location>
</feature>
<evidence type="ECO:0000256" key="2">
    <source>
        <dbReference type="ARBA" id="ARBA00004626"/>
    </source>
</evidence>
<dbReference type="InterPro" id="IPR037245">
    <property type="entry name" value="FIP-RBD_C_sf"/>
</dbReference>
<dbReference type="InterPro" id="IPR057316">
    <property type="entry name" value="Rab11-FIP3/4_dom"/>
</dbReference>
<dbReference type="EMBL" id="JAUPFM010000019">
    <property type="protein sequence ID" value="KAK2820251.1"/>
    <property type="molecule type" value="Genomic_DNA"/>
</dbReference>
<keyword evidence="8" id="KW-0472">Membrane</keyword>
<evidence type="ECO:0000256" key="4">
    <source>
        <dbReference type="ARBA" id="ARBA00022448"/>
    </source>
</evidence>
<dbReference type="GO" id="GO:0030496">
    <property type="term" value="C:midbody"/>
    <property type="evidence" value="ECO:0007669"/>
    <property type="project" value="UniProtKB-SubCell"/>
</dbReference>
<evidence type="ECO:0000256" key="10">
    <source>
        <dbReference type="SAM" id="Coils"/>
    </source>
</evidence>
<dbReference type="PROSITE" id="PS51511">
    <property type="entry name" value="FIP_RBD"/>
    <property type="match status" value="1"/>
</dbReference>
<dbReference type="GO" id="GO:0051301">
    <property type="term" value="P:cell division"/>
    <property type="evidence" value="ECO:0007669"/>
    <property type="project" value="UniProtKB-KW"/>
</dbReference>
<name>A0AA88LQU3_CHASR</name>
<reference evidence="13" key="1">
    <citation type="submission" date="2023-07" db="EMBL/GenBank/DDBJ databases">
        <title>Chromosome-level Genome Assembly of Striped Snakehead (Channa striata).</title>
        <authorList>
            <person name="Liu H."/>
        </authorList>
    </citation>
    <scope>NUCLEOTIDE SEQUENCE</scope>
    <source>
        <strain evidence="13">Gz</strain>
        <tissue evidence="13">Muscle</tissue>
    </source>
</reference>
<evidence type="ECO:0000256" key="8">
    <source>
        <dbReference type="ARBA" id="ARBA00023136"/>
    </source>
</evidence>
<dbReference type="InterPro" id="IPR019018">
    <property type="entry name" value="Rab-bd_FIP-RBD"/>
</dbReference>